<evidence type="ECO:0000313" key="2">
    <source>
        <dbReference type="Proteomes" id="UP000828941"/>
    </source>
</evidence>
<proteinExistence type="predicted"/>
<reference evidence="1 2" key="1">
    <citation type="journal article" date="2022" name="DNA Res.">
        <title>Chromosomal-level genome assembly of the orchid tree Bauhinia variegata (Leguminosae; Cercidoideae) supports the allotetraploid origin hypothesis of Bauhinia.</title>
        <authorList>
            <person name="Zhong Y."/>
            <person name="Chen Y."/>
            <person name="Zheng D."/>
            <person name="Pang J."/>
            <person name="Liu Y."/>
            <person name="Luo S."/>
            <person name="Meng S."/>
            <person name="Qian L."/>
            <person name="Wei D."/>
            <person name="Dai S."/>
            <person name="Zhou R."/>
        </authorList>
    </citation>
    <scope>NUCLEOTIDE SEQUENCE [LARGE SCALE GENOMIC DNA]</scope>
    <source>
        <strain evidence="1">BV-YZ2020</strain>
    </source>
</reference>
<sequence>MDPRPSLLGNSSTIGYIAIDSWISETESIRRSRLHPFIVGLDIEWRPSFSRNVQNKVATLQLCVGRLCLIVQLIHTSYIPRSLSNFLGDASYTFAGVGIQSDADKLLRDYGLRVASMVDPSFPAANQLNKRELMNAGLKDLETAVLGKTVNKPVNIATGRWDDEWLTEDQVKCACI</sequence>
<dbReference type="EMBL" id="CM039438">
    <property type="protein sequence ID" value="KAI4300932.1"/>
    <property type="molecule type" value="Genomic_DNA"/>
</dbReference>
<keyword evidence="2" id="KW-1185">Reference proteome</keyword>
<gene>
    <name evidence="1" type="ORF">L6164_034258</name>
</gene>
<comment type="caution">
    <text evidence="1">The sequence shown here is derived from an EMBL/GenBank/DDBJ whole genome shotgun (WGS) entry which is preliminary data.</text>
</comment>
<accession>A0ACB9KUD3</accession>
<dbReference type="Proteomes" id="UP000828941">
    <property type="component" value="Chromosome 13"/>
</dbReference>
<organism evidence="1 2">
    <name type="scientific">Bauhinia variegata</name>
    <name type="common">Purple orchid tree</name>
    <name type="synonym">Phanera variegata</name>
    <dbReference type="NCBI Taxonomy" id="167791"/>
    <lineage>
        <taxon>Eukaryota</taxon>
        <taxon>Viridiplantae</taxon>
        <taxon>Streptophyta</taxon>
        <taxon>Embryophyta</taxon>
        <taxon>Tracheophyta</taxon>
        <taxon>Spermatophyta</taxon>
        <taxon>Magnoliopsida</taxon>
        <taxon>eudicotyledons</taxon>
        <taxon>Gunneridae</taxon>
        <taxon>Pentapetalae</taxon>
        <taxon>rosids</taxon>
        <taxon>fabids</taxon>
        <taxon>Fabales</taxon>
        <taxon>Fabaceae</taxon>
        <taxon>Cercidoideae</taxon>
        <taxon>Cercideae</taxon>
        <taxon>Bauhiniinae</taxon>
        <taxon>Bauhinia</taxon>
    </lineage>
</organism>
<name>A0ACB9KUD3_BAUVA</name>
<protein>
    <submittedName>
        <fullName evidence="1">Uncharacterized protein</fullName>
    </submittedName>
</protein>
<evidence type="ECO:0000313" key="1">
    <source>
        <dbReference type="EMBL" id="KAI4300932.1"/>
    </source>
</evidence>